<evidence type="ECO:0000256" key="1">
    <source>
        <dbReference type="SAM" id="Phobius"/>
    </source>
</evidence>
<dbReference type="PANTHER" id="PTHR14136:SF17">
    <property type="entry name" value="BTB_POZ DOMAIN-CONTAINING PROTEIN KCTD9"/>
    <property type="match status" value="1"/>
</dbReference>
<dbReference type="Pfam" id="PF00805">
    <property type="entry name" value="Pentapeptide"/>
    <property type="match status" value="3"/>
</dbReference>
<sequence>MKPDLKGANLREAFLQGAILYSADLQGADLKGADLKGADLLAASLEGADLSGAYLKGARLTSANLNMAFLIEAHLEGARLNGAQLKGAILYLAHLEGANLIQANLDGASVQGVTYDNAMRCRVINVQNCVGSQRFIRHVADLDYIEETREKHPVKHFLWSYTSDCGCCWELLFVWCVFIVGLFAVFFDWAGTPLPLISSIMAFTSFGFIDANAHSTGELILICVEAMLGFVMFGCLVSLISSMMARRSG</sequence>
<protein>
    <submittedName>
        <fullName evidence="2">Putative Secreted effector protein PipB</fullName>
    </submittedName>
</protein>
<organism evidence="2 3">
    <name type="scientific">Pseudodesulfovibrio profundus</name>
    <dbReference type="NCBI Taxonomy" id="57320"/>
    <lineage>
        <taxon>Bacteria</taxon>
        <taxon>Pseudomonadati</taxon>
        <taxon>Thermodesulfobacteriota</taxon>
        <taxon>Desulfovibrionia</taxon>
        <taxon>Desulfovibrionales</taxon>
        <taxon>Desulfovibrionaceae</taxon>
    </lineage>
</organism>
<dbReference type="SUPFAM" id="SSF141571">
    <property type="entry name" value="Pentapeptide repeat-like"/>
    <property type="match status" value="1"/>
</dbReference>
<proteinExistence type="predicted"/>
<dbReference type="AlphaFoldDB" id="A0A2C8FDI2"/>
<dbReference type="InterPro" id="IPR001646">
    <property type="entry name" value="5peptide_repeat"/>
</dbReference>
<feature type="transmembrane region" description="Helical" evidence="1">
    <location>
        <begin position="219"/>
        <end position="240"/>
    </location>
</feature>
<keyword evidence="3" id="KW-1185">Reference proteome</keyword>
<name>A0A2C8FDI2_9BACT</name>
<gene>
    <name evidence="2" type="ORF">DPRO_3641</name>
</gene>
<keyword evidence="1" id="KW-0812">Transmembrane</keyword>
<accession>A0A2C8FDI2</accession>
<evidence type="ECO:0000313" key="2">
    <source>
        <dbReference type="EMBL" id="SOB60557.1"/>
    </source>
</evidence>
<dbReference type="Gene3D" id="2.160.20.80">
    <property type="entry name" value="E3 ubiquitin-protein ligase SopA"/>
    <property type="match status" value="1"/>
</dbReference>
<evidence type="ECO:0000313" key="3">
    <source>
        <dbReference type="Proteomes" id="UP000219215"/>
    </source>
</evidence>
<dbReference type="KEGG" id="pprf:DPRO_3641"/>
<dbReference type="PANTHER" id="PTHR14136">
    <property type="entry name" value="BTB_POZ DOMAIN-CONTAINING PROTEIN KCTD9"/>
    <property type="match status" value="1"/>
</dbReference>
<keyword evidence="1" id="KW-1133">Transmembrane helix</keyword>
<reference evidence="3" key="1">
    <citation type="submission" date="2017-09" db="EMBL/GenBank/DDBJ databases">
        <authorList>
            <person name="Regsiter A."/>
            <person name="William W."/>
        </authorList>
    </citation>
    <scope>NUCLEOTIDE SEQUENCE [LARGE SCALE GENOMIC DNA]</scope>
    <source>
        <strain evidence="3">500-1</strain>
    </source>
</reference>
<keyword evidence="1" id="KW-0472">Membrane</keyword>
<dbReference type="InterPro" id="IPR051082">
    <property type="entry name" value="Pentapeptide-BTB/POZ_domain"/>
</dbReference>
<dbReference type="Proteomes" id="UP000219215">
    <property type="component" value="Chromosome DPRO"/>
</dbReference>
<feature type="transmembrane region" description="Helical" evidence="1">
    <location>
        <begin position="169"/>
        <end position="187"/>
    </location>
</feature>
<dbReference type="EMBL" id="LT907975">
    <property type="protein sequence ID" value="SOB60557.1"/>
    <property type="molecule type" value="Genomic_DNA"/>
</dbReference>